<name>A0A6A5ZLV3_9PLEO</name>
<protein>
    <submittedName>
        <fullName evidence="1">Uncharacterized protein</fullName>
    </submittedName>
</protein>
<dbReference type="Proteomes" id="UP000799770">
    <property type="component" value="Unassembled WGS sequence"/>
</dbReference>
<accession>A0A6A5ZLV3</accession>
<keyword evidence="2" id="KW-1185">Reference proteome</keyword>
<organism evidence="1 2">
    <name type="scientific">Lophiotrema nucula</name>
    <dbReference type="NCBI Taxonomy" id="690887"/>
    <lineage>
        <taxon>Eukaryota</taxon>
        <taxon>Fungi</taxon>
        <taxon>Dikarya</taxon>
        <taxon>Ascomycota</taxon>
        <taxon>Pezizomycotina</taxon>
        <taxon>Dothideomycetes</taxon>
        <taxon>Pleosporomycetidae</taxon>
        <taxon>Pleosporales</taxon>
        <taxon>Lophiotremataceae</taxon>
        <taxon>Lophiotrema</taxon>
    </lineage>
</organism>
<dbReference type="InterPro" id="IPR053157">
    <property type="entry name" value="Sterol_Uptake_Regulator"/>
</dbReference>
<sequence length="350" mass="39024">MISFKDSQYWFPRVKRVQVEHLLHHFIVNTSTSLASSDDVSQAVWPSATPQLVTSHPFVLNAVLAISSLHISRSTQDKSGKQSQLSVAASQLNGGLSQYQDALQVMSESNVDALFAFSTILTAYILATAGDDCLNALNSIKRSGREVATKEAVRQIVRILSCLRGTKVIVVPCWELIIKGLLSVIAKRDWWPLSRFPATAQAIEEDEKLHALEKMWINPGRRYEYYFDTLELNLKSLRESFALVSQLTDTATGTISDWVSAVVWPIQLSTGFISSLESFLPEAWVILSHYAILPSRIQSIWWLESIASNIIKTAALVLGEDKWSMIEWPASIVGVDLDQLRSSDSTLERG</sequence>
<evidence type="ECO:0000313" key="2">
    <source>
        <dbReference type="Proteomes" id="UP000799770"/>
    </source>
</evidence>
<dbReference type="AlphaFoldDB" id="A0A6A5ZLV3"/>
<dbReference type="PANTHER" id="PTHR47784:SF5">
    <property type="entry name" value="STEROL UPTAKE CONTROL PROTEIN 2"/>
    <property type="match status" value="1"/>
</dbReference>
<reference evidence="1" key="1">
    <citation type="journal article" date="2020" name="Stud. Mycol.">
        <title>101 Dothideomycetes genomes: a test case for predicting lifestyles and emergence of pathogens.</title>
        <authorList>
            <person name="Haridas S."/>
            <person name="Albert R."/>
            <person name="Binder M."/>
            <person name="Bloem J."/>
            <person name="Labutti K."/>
            <person name="Salamov A."/>
            <person name="Andreopoulos B."/>
            <person name="Baker S."/>
            <person name="Barry K."/>
            <person name="Bills G."/>
            <person name="Bluhm B."/>
            <person name="Cannon C."/>
            <person name="Castanera R."/>
            <person name="Culley D."/>
            <person name="Daum C."/>
            <person name="Ezra D."/>
            <person name="Gonzalez J."/>
            <person name="Henrissat B."/>
            <person name="Kuo A."/>
            <person name="Liang C."/>
            <person name="Lipzen A."/>
            <person name="Lutzoni F."/>
            <person name="Magnuson J."/>
            <person name="Mondo S."/>
            <person name="Nolan M."/>
            <person name="Ohm R."/>
            <person name="Pangilinan J."/>
            <person name="Park H.-J."/>
            <person name="Ramirez L."/>
            <person name="Alfaro M."/>
            <person name="Sun H."/>
            <person name="Tritt A."/>
            <person name="Yoshinaga Y."/>
            <person name="Zwiers L.-H."/>
            <person name="Turgeon B."/>
            <person name="Goodwin S."/>
            <person name="Spatafora J."/>
            <person name="Crous P."/>
            <person name="Grigoriev I."/>
        </authorList>
    </citation>
    <scope>NUCLEOTIDE SEQUENCE</scope>
    <source>
        <strain evidence="1">CBS 627.86</strain>
    </source>
</reference>
<gene>
    <name evidence="1" type="ORF">BDV96DRAFT_485885</name>
</gene>
<proteinExistence type="predicted"/>
<dbReference type="InterPro" id="IPR021858">
    <property type="entry name" value="Fun_TF"/>
</dbReference>
<dbReference type="Pfam" id="PF11951">
    <property type="entry name" value="Fungal_trans_2"/>
    <property type="match status" value="1"/>
</dbReference>
<dbReference type="OrthoDB" id="5386330at2759"/>
<dbReference type="PANTHER" id="PTHR47784">
    <property type="entry name" value="STEROL UPTAKE CONTROL PROTEIN 2"/>
    <property type="match status" value="1"/>
</dbReference>
<dbReference type="EMBL" id="ML977314">
    <property type="protein sequence ID" value="KAF2120255.1"/>
    <property type="molecule type" value="Genomic_DNA"/>
</dbReference>
<dbReference type="GO" id="GO:0001228">
    <property type="term" value="F:DNA-binding transcription activator activity, RNA polymerase II-specific"/>
    <property type="evidence" value="ECO:0007669"/>
    <property type="project" value="TreeGrafter"/>
</dbReference>
<evidence type="ECO:0000313" key="1">
    <source>
        <dbReference type="EMBL" id="KAF2120255.1"/>
    </source>
</evidence>